<dbReference type="CDD" id="cd07185">
    <property type="entry name" value="OmpA_C-like"/>
    <property type="match status" value="1"/>
</dbReference>
<keyword evidence="5" id="KW-0732">Signal</keyword>
<evidence type="ECO:0000256" key="5">
    <source>
        <dbReference type="SAM" id="SignalP"/>
    </source>
</evidence>
<dbReference type="PANTHER" id="PTHR30329">
    <property type="entry name" value="STATOR ELEMENT OF FLAGELLAR MOTOR COMPLEX"/>
    <property type="match status" value="1"/>
</dbReference>
<keyword evidence="3" id="KW-0998">Cell outer membrane</keyword>
<reference evidence="7 8" key="1">
    <citation type="submission" date="2012-06" db="EMBL/GenBank/DDBJ databases">
        <title>The complete genome of Ornithobacterium rhinotracheale DSM 15997.</title>
        <authorList>
            <consortium name="US DOE Joint Genome Institute (JGI-PGF)"/>
            <person name="Lucas S."/>
            <person name="Copeland A."/>
            <person name="Lapidus A."/>
            <person name="Goodwin L."/>
            <person name="Pitluck S."/>
            <person name="Peters L."/>
            <person name="Mikhailova N."/>
            <person name="Teshima H."/>
            <person name="Kyrpides N."/>
            <person name="Mavromatis K."/>
            <person name="Pagani I."/>
            <person name="Ivanova N."/>
            <person name="Ovchinnikova G."/>
            <person name="Zeytun A."/>
            <person name="Detter J.C."/>
            <person name="Han C."/>
            <person name="Land M."/>
            <person name="Hauser L."/>
            <person name="Markowitz V."/>
            <person name="Cheng J.-F."/>
            <person name="Hugenholtz P."/>
            <person name="Woyke T."/>
            <person name="Wu D."/>
            <person name="Lang E."/>
            <person name="Kopitz M."/>
            <person name="Brambilla E."/>
            <person name="Klenk H.-P."/>
            <person name="Eisen J.A."/>
        </authorList>
    </citation>
    <scope>NUCLEOTIDE SEQUENCE [LARGE SCALE GENOMIC DNA]</scope>
    <source>
        <strain evidence="8">ATCC 51463 / DSM 15997 / CCUG 23171 / LMG 9086</strain>
    </source>
</reference>
<dbReference type="eggNOG" id="COG2885">
    <property type="taxonomic scope" value="Bacteria"/>
</dbReference>
<dbReference type="SUPFAM" id="SSF103088">
    <property type="entry name" value="OmpA-like"/>
    <property type="match status" value="1"/>
</dbReference>
<feature type="signal peptide" evidence="5">
    <location>
        <begin position="1"/>
        <end position="21"/>
    </location>
</feature>
<dbReference type="Proteomes" id="UP000006051">
    <property type="component" value="Chromosome"/>
</dbReference>
<dbReference type="Pfam" id="PF00691">
    <property type="entry name" value="OmpA"/>
    <property type="match status" value="1"/>
</dbReference>
<dbReference type="InterPro" id="IPR036737">
    <property type="entry name" value="OmpA-like_sf"/>
</dbReference>
<proteinExistence type="predicted"/>
<evidence type="ECO:0000256" key="2">
    <source>
        <dbReference type="ARBA" id="ARBA00023136"/>
    </source>
</evidence>
<dbReference type="RefSeq" id="WP_014791419.1">
    <property type="nucleotide sequence ID" value="NC_018016.1"/>
</dbReference>
<dbReference type="EMBL" id="CP003283">
    <property type="protein sequence ID" value="AFL97894.1"/>
    <property type="molecule type" value="Genomic_DNA"/>
</dbReference>
<dbReference type="GeneID" id="71570476"/>
<evidence type="ECO:0000313" key="7">
    <source>
        <dbReference type="EMBL" id="AFL97894.1"/>
    </source>
</evidence>
<keyword evidence="2 4" id="KW-0472">Membrane</keyword>
<accession>I4A1R0</accession>
<feature type="chain" id="PRO_5003685414" evidence="5">
    <location>
        <begin position="22"/>
        <end position="289"/>
    </location>
</feature>
<evidence type="ECO:0000256" key="3">
    <source>
        <dbReference type="ARBA" id="ARBA00023237"/>
    </source>
</evidence>
<dbReference type="AlphaFoldDB" id="I4A1R0"/>
<gene>
    <name evidence="7" type="ordered locus">Ornrh_1740</name>
</gene>
<feature type="domain" description="OmpA-like" evidence="6">
    <location>
        <begin position="180"/>
        <end position="289"/>
    </location>
</feature>
<evidence type="ECO:0000259" key="6">
    <source>
        <dbReference type="PROSITE" id="PS51123"/>
    </source>
</evidence>
<dbReference type="GO" id="GO:0009279">
    <property type="term" value="C:cell outer membrane"/>
    <property type="evidence" value="ECO:0007669"/>
    <property type="project" value="UniProtKB-SubCell"/>
</dbReference>
<dbReference type="GeneID" id="97258982"/>
<dbReference type="KEGG" id="orh:Ornrh_1740"/>
<name>I4A1R0_ORNRL</name>
<dbReference type="InterPro" id="IPR006664">
    <property type="entry name" value="OMP_bac"/>
</dbReference>
<dbReference type="HOGENOM" id="CLU_962585_0_0_10"/>
<evidence type="ECO:0000256" key="1">
    <source>
        <dbReference type="ARBA" id="ARBA00004442"/>
    </source>
</evidence>
<organism evidence="7 8">
    <name type="scientific">Ornithobacterium rhinotracheale (strain ATCC 51463 / DSM 15997 / CCUG 23171 / CIP 104009 / LMG 9086)</name>
    <dbReference type="NCBI Taxonomy" id="867902"/>
    <lineage>
        <taxon>Bacteria</taxon>
        <taxon>Pseudomonadati</taxon>
        <taxon>Bacteroidota</taxon>
        <taxon>Flavobacteriia</taxon>
        <taxon>Flavobacteriales</taxon>
        <taxon>Weeksellaceae</taxon>
        <taxon>Ornithobacterium</taxon>
    </lineage>
</organism>
<protein>
    <submittedName>
        <fullName evidence="7">Outer membrane protein/peptidoglycan-associated (Lipo)protein</fullName>
    </submittedName>
</protein>
<evidence type="ECO:0000313" key="8">
    <source>
        <dbReference type="Proteomes" id="UP000006051"/>
    </source>
</evidence>
<keyword evidence="8" id="KW-1185">Reference proteome</keyword>
<dbReference type="STRING" id="867902.Ornrh_1740"/>
<comment type="subcellular location">
    <subcellularLocation>
        <location evidence="1">Cell outer membrane</location>
    </subcellularLocation>
</comment>
<dbReference type="PRINTS" id="PR01021">
    <property type="entry name" value="OMPADOMAIN"/>
</dbReference>
<dbReference type="Gene3D" id="3.30.1330.60">
    <property type="entry name" value="OmpA-like domain"/>
    <property type="match status" value="1"/>
</dbReference>
<sequence>MNKYKVLGLSFLLAIGFTGNAQQNKKSKQKYSADSQIVMSKDELKSFLKMVAEKRIEQIKRFEKQDSISYYVGSFSEVPAQKSQKAKKSCGSCQKNDLASQVQKVNDRLDNLMLALIGKGGASNVVVPGQGSTTSYLDNGTSSQISALEQKLDSLKRLQSSFNNSTSTISPERRSALEELLAKYKNFKRQVYFANNSYAVSSDDIAYINDVAKVLKQNPELSVVLEGYASNVGSVEYNNQLSMKRAEAITKALVDRGISRDRLYSAFFGIDKGVPAAKARRVDMTVVIK</sequence>
<dbReference type="InterPro" id="IPR050330">
    <property type="entry name" value="Bact_OuterMem_StrucFunc"/>
</dbReference>
<dbReference type="InterPro" id="IPR006665">
    <property type="entry name" value="OmpA-like"/>
</dbReference>
<dbReference type="PANTHER" id="PTHR30329:SF21">
    <property type="entry name" value="LIPOPROTEIN YIAD-RELATED"/>
    <property type="match status" value="1"/>
</dbReference>
<dbReference type="PROSITE" id="PS51123">
    <property type="entry name" value="OMPA_2"/>
    <property type="match status" value="1"/>
</dbReference>
<evidence type="ECO:0000256" key="4">
    <source>
        <dbReference type="PROSITE-ProRule" id="PRU00473"/>
    </source>
</evidence>